<accession>A0A9W9YAC1</accession>
<protein>
    <submittedName>
        <fullName evidence="1">TATA box-binding protein-associated factor RNA polymerase I subunit C</fullName>
    </submittedName>
</protein>
<keyword evidence="2" id="KW-1185">Reference proteome</keyword>
<gene>
    <name evidence="1" type="primary">TAF1C_2</name>
    <name evidence="1" type="ORF">OS493_023912</name>
</gene>
<dbReference type="AlphaFoldDB" id="A0A9W9YAC1"/>
<reference evidence="1" key="1">
    <citation type="submission" date="2023-01" db="EMBL/GenBank/DDBJ databases">
        <title>Genome assembly of the deep-sea coral Lophelia pertusa.</title>
        <authorList>
            <person name="Herrera S."/>
            <person name="Cordes E."/>
        </authorList>
    </citation>
    <scope>NUCLEOTIDE SEQUENCE</scope>
    <source>
        <strain evidence="1">USNM1676648</strain>
        <tissue evidence="1">Polyp</tissue>
    </source>
</reference>
<proteinExistence type="predicted"/>
<dbReference type="Proteomes" id="UP001163046">
    <property type="component" value="Unassembled WGS sequence"/>
</dbReference>
<comment type="caution">
    <text evidence="1">The sequence shown here is derived from an EMBL/GenBank/DDBJ whole genome shotgun (WGS) entry which is preliminary data.</text>
</comment>
<evidence type="ECO:0000313" key="2">
    <source>
        <dbReference type="Proteomes" id="UP001163046"/>
    </source>
</evidence>
<organism evidence="1 2">
    <name type="scientific">Desmophyllum pertusum</name>
    <dbReference type="NCBI Taxonomy" id="174260"/>
    <lineage>
        <taxon>Eukaryota</taxon>
        <taxon>Metazoa</taxon>
        <taxon>Cnidaria</taxon>
        <taxon>Anthozoa</taxon>
        <taxon>Hexacorallia</taxon>
        <taxon>Scleractinia</taxon>
        <taxon>Caryophylliina</taxon>
        <taxon>Caryophylliidae</taxon>
        <taxon>Desmophyllum</taxon>
    </lineage>
</organism>
<dbReference type="EMBL" id="MU827795">
    <property type="protein sequence ID" value="KAJ7328642.1"/>
    <property type="molecule type" value="Genomic_DNA"/>
</dbReference>
<sequence length="293" mass="33242">MAARKHAFFQGYNFPFCGEENVSQSFIDYGSPSILNIDLDKKDQKVVIHSRQTHDSHILQRLVANQLSLPYMEPNERSSTIPEETPSGFRFIHGDNGKPYRCKRAEFERSNPGGLSRNRLSSEKYNLHVENFSEDHRDVMYSTIAELVQDEFNCYPWNTCNMFKSNSFLPWQRKELGCKLCSKTNHQGLLVYPSGPGLDVLNFSHISQCSDVVDFENTCTENSVSSLKPVLSNQQFAISGRIRQIDFSSYSPNNMIIGIRSQYHCSFFQSIPGGSTEGQETVHVSKGGTLDLK</sequence>
<name>A0A9W9YAC1_9CNID</name>
<evidence type="ECO:0000313" key="1">
    <source>
        <dbReference type="EMBL" id="KAJ7328642.1"/>
    </source>
</evidence>